<proteinExistence type="predicted"/>
<feature type="chain" id="PRO_5046138247" evidence="3">
    <location>
        <begin position="26"/>
        <end position="796"/>
    </location>
</feature>
<evidence type="ECO:0000313" key="5">
    <source>
        <dbReference type="Proteomes" id="UP001159405"/>
    </source>
</evidence>
<sequence length="796" mass="89629">MSACKPIVLLLSVACVCYLVSSAASEQNCSVKNCKVLPVGEDLESEFRLKASEKGVRIIYLNLKIGNNSYNPLDLPDEILPNSWMWAPSITEPMLSLPLDFDVLSLGLLNYQVRSMTVPLRDKPSGCLAGLNSTCQNMAVGSALLDNVTRGSSVKLSRRTEVVCVLIIKKELHSNYRSIKYHCCGFNVSRINCNFPVINSNWFKAIDLFLAVLSTLVIFYSPALLLLLPDCIVNLKNEFAGENDTENQQTNGEQADSTALPTADGNQQTPENQNEEEVDRDNGQERPTADGNQQTPENQNEEVDRDNGEELPADDASPITCSTLFLQCVQRLPGLKMSFNLKLAVLLFCIYPFPVYVQLGFYLNSKQQYIHQRLTKVPPWEGNEISDFSLFFINRENTFYLAVVALTFLMAALFLRPKDFFLPKETYCLLCAAVHPFFRVDIPALPTAQLNRTSVTLGEKMIQHMKILREVVYFSMFKYFNLQNECLKILVSLSCYLNGSRPLSILFLIFYTFYALFLSIGFGALCLLPLVLLIFGLQFLSPLMTVYFFSMLKISIKLKNLIRSSPAQSLILCMCVVSGLYLGFFIYALILVAADSFGFIADLIGFTIMGLVLNVEIVTPYVAFLIVVITNVYFCYASFQRSYMEVKGYILKYWQQESHTTDSGEQSTIPENLFWSVSNQVLPVKNEICRMFGHIAVILIFLFLTISSIIFFGNEYDISTLVSTIAVFISGAIPSLFFKGLTGGKNLVGWRKIKLEREIKKEVKNYKAKRGRGGIKSEHNEREEETSAQNNNNMTV</sequence>
<feature type="transmembrane region" description="Helical" evidence="2">
    <location>
        <begin position="398"/>
        <end position="415"/>
    </location>
</feature>
<feature type="compositionally biased region" description="Polar residues" evidence="1">
    <location>
        <begin position="246"/>
        <end position="260"/>
    </location>
</feature>
<feature type="region of interest" description="Disordered" evidence="1">
    <location>
        <begin position="243"/>
        <end position="313"/>
    </location>
</feature>
<feature type="transmembrane region" description="Helical" evidence="2">
    <location>
        <begin position="606"/>
        <end position="634"/>
    </location>
</feature>
<dbReference type="EMBL" id="CALNXK010000040">
    <property type="protein sequence ID" value="CAH3125029.1"/>
    <property type="molecule type" value="Genomic_DNA"/>
</dbReference>
<feature type="transmembrane region" description="Helical" evidence="2">
    <location>
        <begin position="718"/>
        <end position="738"/>
    </location>
</feature>
<feature type="transmembrane region" description="Helical" evidence="2">
    <location>
        <begin position="692"/>
        <end position="712"/>
    </location>
</feature>
<feature type="transmembrane region" description="Helical" evidence="2">
    <location>
        <begin position="503"/>
        <end position="524"/>
    </location>
</feature>
<evidence type="ECO:0000256" key="1">
    <source>
        <dbReference type="SAM" id="MobiDB-lite"/>
    </source>
</evidence>
<evidence type="ECO:0000256" key="3">
    <source>
        <dbReference type="SAM" id="SignalP"/>
    </source>
</evidence>
<keyword evidence="3" id="KW-0732">Signal</keyword>
<accession>A0ABN8NWQ2</accession>
<keyword evidence="2" id="KW-1133">Transmembrane helix</keyword>
<dbReference type="Proteomes" id="UP001159405">
    <property type="component" value="Unassembled WGS sequence"/>
</dbReference>
<gene>
    <name evidence="4" type="ORF">PLOB_00031559</name>
</gene>
<organism evidence="4 5">
    <name type="scientific">Porites lobata</name>
    <dbReference type="NCBI Taxonomy" id="104759"/>
    <lineage>
        <taxon>Eukaryota</taxon>
        <taxon>Metazoa</taxon>
        <taxon>Cnidaria</taxon>
        <taxon>Anthozoa</taxon>
        <taxon>Hexacorallia</taxon>
        <taxon>Scleractinia</taxon>
        <taxon>Fungiina</taxon>
        <taxon>Poritidae</taxon>
        <taxon>Porites</taxon>
    </lineage>
</organism>
<reference evidence="4 5" key="1">
    <citation type="submission" date="2022-05" db="EMBL/GenBank/DDBJ databases">
        <authorList>
            <consortium name="Genoscope - CEA"/>
            <person name="William W."/>
        </authorList>
    </citation>
    <scope>NUCLEOTIDE SEQUENCE [LARGE SCALE GENOMIC DNA]</scope>
</reference>
<keyword evidence="2" id="KW-0812">Transmembrane</keyword>
<feature type="transmembrane region" description="Helical" evidence="2">
    <location>
        <begin position="208"/>
        <end position="228"/>
    </location>
</feature>
<evidence type="ECO:0000256" key="2">
    <source>
        <dbReference type="SAM" id="Phobius"/>
    </source>
</evidence>
<feature type="signal peptide" evidence="3">
    <location>
        <begin position="1"/>
        <end position="25"/>
    </location>
</feature>
<feature type="transmembrane region" description="Helical" evidence="2">
    <location>
        <begin position="530"/>
        <end position="549"/>
    </location>
</feature>
<feature type="transmembrane region" description="Helical" evidence="2">
    <location>
        <begin position="570"/>
        <end position="594"/>
    </location>
</feature>
<keyword evidence="2" id="KW-0472">Membrane</keyword>
<feature type="compositionally biased region" description="Polar residues" evidence="1">
    <location>
        <begin position="787"/>
        <end position="796"/>
    </location>
</feature>
<name>A0ABN8NWQ2_9CNID</name>
<feature type="transmembrane region" description="Helical" evidence="2">
    <location>
        <begin position="339"/>
        <end position="357"/>
    </location>
</feature>
<evidence type="ECO:0000313" key="4">
    <source>
        <dbReference type="EMBL" id="CAH3125029.1"/>
    </source>
</evidence>
<comment type="caution">
    <text evidence="4">The sequence shown here is derived from an EMBL/GenBank/DDBJ whole genome shotgun (WGS) entry which is preliminary data.</text>
</comment>
<feature type="region of interest" description="Disordered" evidence="1">
    <location>
        <begin position="770"/>
        <end position="796"/>
    </location>
</feature>
<keyword evidence="5" id="KW-1185">Reference proteome</keyword>
<protein>
    <submittedName>
        <fullName evidence="4">Uncharacterized protein</fullName>
    </submittedName>
</protein>
<feature type="compositionally biased region" description="Acidic residues" evidence="1">
    <location>
        <begin position="299"/>
        <end position="313"/>
    </location>
</feature>